<dbReference type="Gene3D" id="3.50.50.60">
    <property type="entry name" value="FAD/NAD(P)-binding domain"/>
    <property type="match status" value="1"/>
</dbReference>
<proteinExistence type="inferred from homology"/>
<comment type="cofactor">
    <cofactor evidence="1">
        <name>FAD</name>
        <dbReference type="ChEBI" id="CHEBI:57692"/>
    </cofactor>
</comment>
<dbReference type="InterPro" id="IPR050703">
    <property type="entry name" value="Flavin_MAO"/>
</dbReference>
<name>A0A381NLI9_9ZZZZ</name>
<dbReference type="InterPro" id="IPR036188">
    <property type="entry name" value="FAD/NAD-bd_sf"/>
</dbReference>
<dbReference type="SUPFAM" id="SSF54373">
    <property type="entry name" value="FAD-linked reductases, C-terminal domain"/>
    <property type="match status" value="1"/>
</dbReference>
<gene>
    <name evidence="5" type="ORF">METZ01_LOCUS8315</name>
</gene>
<dbReference type="GO" id="GO:0016491">
    <property type="term" value="F:oxidoreductase activity"/>
    <property type="evidence" value="ECO:0007669"/>
    <property type="project" value="UniProtKB-KW"/>
</dbReference>
<dbReference type="EMBL" id="UINC01000444">
    <property type="protein sequence ID" value="SUZ55461.1"/>
    <property type="molecule type" value="Genomic_DNA"/>
</dbReference>
<dbReference type="InterPro" id="IPR001613">
    <property type="entry name" value="Flavin_amine_oxidase"/>
</dbReference>
<dbReference type="PROSITE" id="PS51318">
    <property type="entry name" value="TAT"/>
    <property type="match status" value="1"/>
</dbReference>
<dbReference type="Pfam" id="PF01593">
    <property type="entry name" value="Amino_oxidase"/>
    <property type="match status" value="1"/>
</dbReference>
<dbReference type="SUPFAM" id="SSF51905">
    <property type="entry name" value="FAD/NAD(P)-binding domain"/>
    <property type="match status" value="1"/>
</dbReference>
<dbReference type="InterPro" id="IPR006311">
    <property type="entry name" value="TAT_signal"/>
</dbReference>
<evidence type="ECO:0000256" key="3">
    <source>
        <dbReference type="ARBA" id="ARBA00023002"/>
    </source>
</evidence>
<feature type="domain" description="Amine oxidase" evidence="4">
    <location>
        <begin position="61"/>
        <end position="510"/>
    </location>
</feature>
<dbReference type="Gene3D" id="3.90.660.10">
    <property type="match status" value="1"/>
</dbReference>
<dbReference type="PANTHER" id="PTHR43563:SF1">
    <property type="entry name" value="AMINE OXIDASE [FLAVIN-CONTAINING] B"/>
    <property type="match status" value="1"/>
</dbReference>
<dbReference type="Gene3D" id="1.20.1440.240">
    <property type="match status" value="1"/>
</dbReference>
<evidence type="ECO:0000256" key="1">
    <source>
        <dbReference type="ARBA" id="ARBA00001974"/>
    </source>
</evidence>
<evidence type="ECO:0000313" key="5">
    <source>
        <dbReference type="EMBL" id="SUZ55461.1"/>
    </source>
</evidence>
<sequence>MAGFVTRREFLNLLGAAGGTSAALRAGSALGLLPVTKTAKALDLFALGTNSKKVAILGGGLSGLTVAYELGKRGYECTILEASHRCGGRVFTVRNGDLIDEIGNRHYCEFDDDPHMYFNGGAARIPSFHNNLLAYCKELDVELEVFVGENNNAYFQDDAFLGGKPVRIKDYKTNVRGFLAEMLAKSMSEQEMNEPFTELEAENLLSIIRSFGDLREDGVYTGSSRSGYKAEGYTAHGVQKDIIEFRDLLKSRLGGRTMSASEGEQGPPLFQAKDGMDNIIAGFLRVVGQEVKYRAMVSAINVTNNGVEITYDQDGVRHSLNADYCFSCIPTHLITGLDHNFPADYVKAMKYVRRGDAYKAAFQAKERFWEKEDIYGGITRMNNRSSSIWYPSGGIHKNKGVILAAYNFQGGMYYTNMTQEERIESHIKDGEKVHSNYRSLVEKPVTIAWHRMNHMLGCAARWNRSFSGWTAEEQLMFDTLQKPVNGRHYVIGDQITVHAAWMESAIQSAHWAMEDLDKRVRAELA</sequence>
<comment type="similarity">
    <text evidence="2">Belongs to the flavin monoamine oxidase family.</text>
</comment>
<reference evidence="5" key="1">
    <citation type="submission" date="2018-05" db="EMBL/GenBank/DDBJ databases">
        <authorList>
            <person name="Lanie J.A."/>
            <person name="Ng W.-L."/>
            <person name="Kazmierczak K.M."/>
            <person name="Andrzejewski T.M."/>
            <person name="Davidsen T.M."/>
            <person name="Wayne K.J."/>
            <person name="Tettelin H."/>
            <person name="Glass J.I."/>
            <person name="Rusch D."/>
            <person name="Podicherti R."/>
            <person name="Tsui H.-C.T."/>
            <person name="Winkler M.E."/>
        </authorList>
    </citation>
    <scope>NUCLEOTIDE SEQUENCE</scope>
</reference>
<dbReference type="AlphaFoldDB" id="A0A381NLI9"/>
<evidence type="ECO:0000256" key="2">
    <source>
        <dbReference type="ARBA" id="ARBA00005995"/>
    </source>
</evidence>
<accession>A0A381NLI9</accession>
<dbReference type="InterPro" id="IPR002937">
    <property type="entry name" value="Amino_oxidase"/>
</dbReference>
<evidence type="ECO:0000259" key="4">
    <source>
        <dbReference type="Pfam" id="PF01593"/>
    </source>
</evidence>
<keyword evidence="3" id="KW-0560">Oxidoreductase</keyword>
<dbReference type="PANTHER" id="PTHR43563">
    <property type="entry name" value="AMINE OXIDASE"/>
    <property type="match status" value="1"/>
</dbReference>
<organism evidence="5">
    <name type="scientific">marine metagenome</name>
    <dbReference type="NCBI Taxonomy" id="408172"/>
    <lineage>
        <taxon>unclassified sequences</taxon>
        <taxon>metagenomes</taxon>
        <taxon>ecological metagenomes</taxon>
    </lineage>
</organism>
<dbReference type="PRINTS" id="PR00757">
    <property type="entry name" value="AMINEOXDASEF"/>
</dbReference>
<protein>
    <recommendedName>
        <fullName evidence="4">Amine oxidase domain-containing protein</fullName>
    </recommendedName>
</protein>